<evidence type="ECO:0000256" key="2">
    <source>
        <dbReference type="ARBA" id="ARBA00022448"/>
    </source>
</evidence>
<dbReference type="Pfam" id="PF02705">
    <property type="entry name" value="K_trans"/>
    <property type="match status" value="1"/>
</dbReference>
<keyword evidence="7 11" id="KW-0630">Potassium</keyword>
<dbReference type="EMBL" id="DQHO01000005">
    <property type="protein sequence ID" value="HCS93238.1"/>
    <property type="molecule type" value="Genomic_DNA"/>
</dbReference>
<evidence type="ECO:0000256" key="1">
    <source>
        <dbReference type="ARBA" id="ARBA00004141"/>
    </source>
</evidence>
<dbReference type="AlphaFoldDB" id="A0A3D4S3T5"/>
<evidence type="ECO:0000256" key="5">
    <source>
        <dbReference type="ARBA" id="ARBA00022692"/>
    </source>
</evidence>
<keyword evidence="3 11" id="KW-1003">Cell membrane</keyword>
<comment type="subcellular location">
    <subcellularLocation>
        <location evidence="11">Cell membrane</location>
        <topology evidence="11">Multi-pass membrane protein</topology>
    </subcellularLocation>
    <subcellularLocation>
        <location evidence="1">Membrane</location>
        <topology evidence="1">Multi-pass membrane protein</topology>
    </subcellularLocation>
</comment>
<proteinExistence type="inferred from homology"/>
<evidence type="ECO:0000259" key="13">
    <source>
        <dbReference type="Pfam" id="PF22776"/>
    </source>
</evidence>
<dbReference type="InterPro" id="IPR053952">
    <property type="entry name" value="K_trans_C"/>
</dbReference>
<sequence length="671" mass="75198">METNQSSHSTKKVLTIGGLLVTMGVVYGDIGTSPLYVMKAIIEGNGGLASLSKDFVYGAVSLVFWTLTLLTTVKYVMIALNADNQGEGGIFALYTLVRKKARFLIIPAMIGGATLLADGVLTPAVTVTTAIEGLRGIPVVYDAIGDNQSIIVWITIGIIFCLFQIQRFGTETVGRAFGPIMFCWFTFLGLTGLYNFAQDLSLIAAINPYYAIRLLFSPENKVGIFILGSVFLATTGAEALYSDLGHVGKRNIRVSWPYVKICLVLNYFGQAAWLLKVKNDMTYIQADDLNPFFRMMPAGLEFFSVIFATVAAIIASQSLITGSYTLVAEAIRLRLLPKLKIVYPSTQKGQLYIPTVNNLLFLLCIGVVFYFRTSAHMEAAYGLAITVTMLMTTFLLYYYLLQKKVPPLIAGASMAFFAGIEIIFFVSSIVKFLHGGYVAALIALMILAVMLIWERGNLIEERYADKVSLYDYKNQLKSLSEDKTIPMYQTNLVFLTGNLKNHRIGREILYSILDKRPKRAKVYWFVNVAVTDDPYTEEYYVDTMGTDCIVNIQLRLGFRVSQSVNVYLRQIVQDLMREGTIKPQPQTYTITPGRIVGDFCFILIKEELSRLTHLKKFDRMIMQAKLAIKKIAVSPDRWFGLEFSDYRVEYVPLIIGQQLKSNLSRVNVKDF</sequence>
<evidence type="ECO:0000313" key="14">
    <source>
        <dbReference type="EMBL" id="HCS93238.1"/>
    </source>
</evidence>
<evidence type="ECO:0000256" key="6">
    <source>
        <dbReference type="ARBA" id="ARBA00022847"/>
    </source>
</evidence>
<dbReference type="RefSeq" id="WP_022796938.1">
    <property type="nucleotide sequence ID" value="NZ_JBQDSL010000016.1"/>
</dbReference>
<gene>
    <name evidence="11" type="primary">kup</name>
    <name evidence="14" type="ORF">DIW15_00830</name>
</gene>
<organism evidence="14 15">
    <name type="scientific">Bavariicoccus seileri</name>
    <dbReference type="NCBI Taxonomy" id="549685"/>
    <lineage>
        <taxon>Bacteria</taxon>
        <taxon>Bacillati</taxon>
        <taxon>Bacillota</taxon>
        <taxon>Bacilli</taxon>
        <taxon>Lactobacillales</taxon>
        <taxon>Enterococcaceae</taxon>
        <taxon>Bavariicoccus</taxon>
    </lineage>
</organism>
<feature type="transmembrane region" description="Helical" evidence="11">
    <location>
        <begin position="55"/>
        <end position="82"/>
    </location>
</feature>
<keyword evidence="2 11" id="KW-0813">Transport</keyword>
<feature type="transmembrane region" description="Helical" evidence="11">
    <location>
        <begin position="177"/>
        <end position="197"/>
    </location>
</feature>
<accession>A0A3D4S3T5</accession>
<dbReference type="InterPro" id="IPR003855">
    <property type="entry name" value="K+_transporter"/>
</dbReference>
<feature type="transmembrane region" description="Helical" evidence="11">
    <location>
        <begin position="254"/>
        <end position="275"/>
    </location>
</feature>
<evidence type="ECO:0000313" key="15">
    <source>
        <dbReference type="Proteomes" id="UP000262195"/>
    </source>
</evidence>
<feature type="transmembrane region" description="Helical" evidence="11">
    <location>
        <begin position="222"/>
        <end position="242"/>
    </location>
</feature>
<feature type="domain" description="K+ potassium transporter C-terminal" evidence="13">
    <location>
        <begin position="491"/>
        <end position="644"/>
    </location>
</feature>
<comment type="caution">
    <text evidence="14">The sequence shown here is derived from an EMBL/GenBank/DDBJ whole genome shotgun (WGS) entry which is preliminary data.</text>
</comment>
<feature type="transmembrane region" description="Helical" evidence="11">
    <location>
        <begin position="302"/>
        <end position="331"/>
    </location>
</feature>
<feature type="transmembrane region" description="Helical" evidence="11">
    <location>
        <begin position="12"/>
        <end position="30"/>
    </location>
</feature>
<reference evidence="14 15" key="1">
    <citation type="journal article" date="2018" name="Nat. Biotechnol.">
        <title>A standardized bacterial taxonomy based on genome phylogeny substantially revises the tree of life.</title>
        <authorList>
            <person name="Parks D.H."/>
            <person name="Chuvochina M."/>
            <person name="Waite D.W."/>
            <person name="Rinke C."/>
            <person name="Skarshewski A."/>
            <person name="Chaumeil P.A."/>
            <person name="Hugenholtz P."/>
        </authorList>
    </citation>
    <scope>NUCLEOTIDE SEQUENCE [LARGE SCALE GENOMIC DNA]</scope>
    <source>
        <strain evidence="14">UBA11306</strain>
    </source>
</reference>
<feature type="transmembrane region" description="Helical" evidence="11">
    <location>
        <begin position="436"/>
        <end position="453"/>
    </location>
</feature>
<dbReference type="GO" id="GO:0015079">
    <property type="term" value="F:potassium ion transmembrane transporter activity"/>
    <property type="evidence" value="ECO:0007669"/>
    <property type="project" value="UniProtKB-UniRule"/>
</dbReference>
<dbReference type="STRING" id="1121105.GCA_000421665_01677"/>
<feature type="transmembrane region" description="Helical" evidence="11">
    <location>
        <begin position="147"/>
        <end position="165"/>
    </location>
</feature>
<evidence type="ECO:0000256" key="8">
    <source>
        <dbReference type="ARBA" id="ARBA00022989"/>
    </source>
</evidence>
<evidence type="ECO:0000256" key="3">
    <source>
        <dbReference type="ARBA" id="ARBA00022475"/>
    </source>
</evidence>
<dbReference type="InterPro" id="IPR053951">
    <property type="entry name" value="K_trans_N"/>
</dbReference>
<comment type="similarity">
    <text evidence="11">Belongs to the HAK/KUP transporter (TC 2.A.72) family.</text>
</comment>
<dbReference type="InterPro" id="IPR023051">
    <property type="entry name" value="Kup"/>
</dbReference>
<feature type="transmembrane region" description="Helical" evidence="11">
    <location>
        <begin position="379"/>
        <end position="401"/>
    </location>
</feature>
<evidence type="ECO:0000256" key="11">
    <source>
        <dbReference type="HAMAP-Rule" id="MF_01522"/>
    </source>
</evidence>
<dbReference type="Pfam" id="PF22776">
    <property type="entry name" value="K_trans_C"/>
    <property type="match status" value="1"/>
</dbReference>
<evidence type="ECO:0000256" key="7">
    <source>
        <dbReference type="ARBA" id="ARBA00022958"/>
    </source>
</evidence>
<keyword evidence="9 11" id="KW-0406">Ion transport</keyword>
<evidence type="ECO:0000256" key="10">
    <source>
        <dbReference type="ARBA" id="ARBA00023136"/>
    </source>
</evidence>
<keyword evidence="5 11" id="KW-0812">Transmembrane</keyword>
<feature type="domain" description="K+ potassium transporter integral membrane" evidence="12">
    <location>
        <begin position="20"/>
        <end position="464"/>
    </location>
</feature>
<keyword evidence="6 11" id="KW-0769">Symport</keyword>
<keyword evidence="10 11" id="KW-0472">Membrane</keyword>
<evidence type="ECO:0000256" key="9">
    <source>
        <dbReference type="ARBA" id="ARBA00023065"/>
    </source>
</evidence>
<feature type="transmembrane region" description="Helical" evidence="11">
    <location>
        <begin position="351"/>
        <end position="373"/>
    </location>
</feature>
<protein>
    <recommendedName>
        <fullName evidence="11">Probable potassium transport system protein Kup</fullName>
    </recommendedName>
</protein>
<feature type="transmembrane region" description="Helical" evidence="11">
    <location>
        <begin position="408"/>
        <end position="430"/>
    </location>
</feature>
<keyword evidence="4 11" id="KW-0633">Potassium transport</keyword>
<dbReference type="HAMAP" id="MF_01522">
    <property type="entry name" value="Kup"/>
    <property type="match status" value="1"/>
</dbReference>
<evidence type="ECO:0000259" key="12">
    <source>
        <dbReference type="Pfam" id="PF02705"/>
    </source>
</evidence>
<dbReference type="Proteomes" id="UP000262195">
    <property type="component" value="Unassembled WGS sequence"/>
</dbReference>
<name>A0A3D4S3T5_9ENTE</name>
<dbReference type="GO" id="GO:0015293">
    <property type="term" value="F:symporter activity"/>
    <property type="evidence" value="ECO:0007669"/>
    <property type="project" value="UniProtKB-UniRule"/>
</dbReference>
<keyword evidence="8 11" id="KW-1133">Transmembrane helix</keyword>
<dbReference type="GO" id="GO:0005886">
    <property type="term" value="C:plasma membrane"/>
    <property type="evidence" value="ECO:0007669"/>
    <property type="project" value="UniProtKB-SubCell"/>
</dbReference>
<comment type="function">
    <text evidence="11">Transport of potassium into the cell. Likely operates as a K(+):H(+) symporter.</text>
</comment>
<feature type="transmembrane region" description="Helical" evidence="11">
    <location>
        <begin position="103"/>
        <end position="127"/>
    </location>
</feature>
<dbReference type="PANTHER" id="PTHR30540">
    <property type="entry name" value="OSMOTIC STRESS POTASSIUM TRANSPORTER"/>
    <property type="match status" value="1"/>
</dbReference>
<evidence type="ECO:0000256" key="4">
    <source>
        <dbReference type="ARBA" id="ARBA00022538"/>
    </source>
</evidence>
<dbReference type="PANTHER" id="PTHR30540:SF83">
    <property type="entry name" value="K+ POTASSIUM TRANSPORTER"/>
    <property type="match status" value="1"/>
</dbReference>
<comment type="catalytic activity">
    <reaction evidence="11">
        <text>K(+)(in) + H(+)(in) = K(+)(out) + H(+)(out)</text>
        <dbReference type="Rhea" id="RHEA:28490"/>
        <dbReference type="ChEBI" id="CHEBI:15378"/>
        <dbReference type="ChEBI" id="CHEBI:29103"/>
    </reaction>
</comment>